<feature type="domain" description="CzcB-like C-terminal circularly permuted SH3-like" evidence="7">
    <location>
        <begin position="363"/>
        <end position="426"/>
    </location>
</feature>
<dbReference type="InterPro" id="IPR058647">
    <property type="entry name" value="BSH_CzcB-like"/>
</dbReference>
<sequence length="436" mass="47339">MQNIDKTETTYTPRRRMMWIGLGAVVILVVGAWIWFSTQHIARPKAKAKEEAPMSSMSDMASMSSMSSKPSPANDDAMDSTPSNAGVQVELGPDDLKKAQIQTAHVDMQETASTLRVPGVVNVDEYKEVHVTPLVGGVVRQVPVVLGDHVRRGQPMAVIFSSDLAEAETEYLAMMAALEADHKKLLRTENLVKLGAASQQEEEEVTADHLAHEAHVRAALEKLHLLGASDRQIAALKQAEQIDANLSVPAPINGIVLTRTANLGLVTNMAQELFTVADLSTVWVMASINEKDFSTIHVGTTAEVTAPAYPGRVWKGRVVYIQPQVDPSTRTAQARIEVANPDESLRLAMYVDVTFMSAGGKGLTVPDSAVQDIGEKRYVFLPVSDSEGSFAVRQVKLGPVSNGFYPVLDGLKLNDEVVKEGSFILKAEAIRQHPEL</sequence>
<dbReference type="Proteomes" id="UP000538666">
    <property type="component" value="Unassembled WGS sequence"/>
</dbReference>
<dbReference type="InterPro" id="IPR051909">
    <property type="entry name" value="MFP_Cation_Efflux"/>
</dbReference>
<dbReference type="AlphaFoldDB" id="A0A841JX53"/>
<dbReference type="GO" id="GO:0060003">
    <property type="term" value="P:copper ion export"/>
    <property type="evidence" value="ECO:0007669"/>
    <property type="project" value="TreeGrafter"/>
</dbReference>
<keyword evidence="4" id="KW-1133">Transmembrane helix</keyword>
<dbReference type="PANTHER" id="PTHR30097">
    <property type="entry name" value="CATION EFFLUX SYSTEM PROTEIN CUSB"/>
    <property type="match status" value="1"/>
</dbReference>
<feature type="domain" description="CusB-like beta-barrel" evidence="5">
    <location>
        <begin position="281"/>
        <end position="358"/>
    </location>
</feature>
<evidence type="ECO:0000259" key="7">
    <source>
        <dbReference type="Pfam" id="PF25975"/>
    </source>
</evidence>
<dbReference type="GO" id="GO:0016020">
    <property type="term" value="C:membrane"/>
    <property type="evidence" value="ECO:0007669"/>
    <property type="project" value="InterPro"/>
</dbReference>
<dbReference type="GO" id="GO:0015679">
    <property type="term" value="P:plasma membrane copper ion transport"/>
    <property type="evidence" value="ECO:0007669"/>
    <property type="project" value="TreeGrafter"/>
</dbReference>
<evidence type="ECO:0000256" key="2">
    <source>
        <dbReference type="ARBA" id="ARBA00022448"/>
    </source>
</evidence>
<keyword evidence="4" id="KW-0812">Transmembrane</keyword>
<keyword evidence="4" id="KW-0472">Membrane</keyword>
<feature type="region of interest" description="Disordered" evidence="3">
    <location>
        <begin position="45"/>
        <end position="86"/>
    </location>
</feature>
<dbReference type="EMBL" id="JACHEK010000002">
    <property type="protein sequence ID" value="MBB6143018.1"/>
    <property type="molecule type" value="Genomic_DNA"/>
</dbReference>
<keyword evidence="2" id="KW-0813">Transport</keyword>
<feature type="transmembrane region" description="Helical" evidence="4">
    <location>
        <begin position="17"/>
        <end position="36"/>
    </location>
</feature>
<dbReference type="Pfam" id="PF25954">
    <property type="entry name" value="Beta-barrel_RND_2"/>
    <property type="match status" value="1"/>
</dbReference>
<dbReference type="GO" id="GO:0030288">
    <property type="term" value="C:outer membrane-bounded periplasmic space"/>
    <property type="evidence" value="ECO:0007669"/>
    <property type="project" value="TreeGrafter"/>
</dbReference>
<dbReference type="Gene3D" id="2.40.420.20">
    <property type="match status" value="1"/>
</dbReference>
<proteinExistence type="inferred from homology"/>
<evidence type="ECO:0000259" key="5">
    <source>
        <dbReference type="Pfam" id="PF25954"/>
    </source>
</evidence>
<dbReference type="InterPro" id="IPR058792">
    <property type="entry name" value="Beta-barrel_RND_2"/>
</dbReference>
<comment type="similarity">
    <text evidence="1">Belongs to the membrane fusion protein (MFP) (TC 8.A.1) family.</text>
</comment>
<evidence type="ECO:0000313" key="8">
    <source>
        <dbReference type="EMBL" id="MBB6143018.1"/>
    </source>
</evidence>
<evidence type="ECO:0000256" key="1">
    <source>
        <dbReference type="ARBA" id="ARBA00009477"/>
    </source>
</evidence>
<keyword evidence="9" id="KW-1185">Reference proteome</keyword>
<dbReference type="GO" id="GO:0022857">
    <property type="term" value="F:transmembrane transporter activity"/>
    <property type="evidence" value="ECO:0007669"/>
    <property type="project" value="InterPro"/>
</dbReference>
<organism evidence="8 9">
    <name type="scientific">Silvibacterium bohemicum</name>
    <dbReference type="NCBI Taxonomy" id="1577686"/>
    <lineage>
        <taxon>Bacteria</taxon>
        <taxon>Pseudomonadati</taxon>
        <taxon>Acidobacteriota</taxon>
        <taxon>Terriglobia</taxon>
        <taxon>Terriglobales</taxon>
        <taxon>Acidobacteriaceae</taxon>
        <taxon>Silvibacterium</taxon>
    </lineage>
</organism>
<evidence type="ECO:0000256" key="4">
    <source>
        <dbReference type="SAM" id="Phobius"/>
    </source>
</evidence>
<evidence type="ECO:0000313" key="9">
    <source>
        <dbReference type="Proteomes" id="UP000538666"/>
    </source>
</evidence>
<dbReference type="Pfam" id="PF25973">
    <property type="entry name" value="BSH_CzcB"/>
    <property type="match status" value="1"/>
</dbReference>
<evidence type="ECO:0000256" key="3">
    <source>
        <dbReference type="SAM" id="MobiDB-lite"/>
    </source>
</evidence>
<accession>A0A841JX53</accession>
<dbReference type="NCBIfam" id="TIGR01730">
    <property type="entry name" value="RND_mfp"/>
    <property type="match status" value="1"/>
</dbReference>
<dbReference type="SUPFAM" id="SSF111369">
    <property type="entry name" value="HlyD-like secretion proteins"/>
    <property type="match status" value="1"/>
</dbReference>
<dbReference type="PANTHER" id="PTHR30097:SF4">
    <property type="entry name" value="SLR6042 PROTEIN"/>
    <property type="match status" value="1"/>
</dbReference>
<gene>
    <name evidence="8" type="ORF">HNQ77_000962</name>
</gene>
<dbReference type="Gene3D" id="2.40.50.100">
    <property type="match status" value="1"/>
</dbReference>
<dbReference type="GO" id="GO:0046914">
    <property type="term" value="F:transition metal ion binding"/>
    <property type="evidence" value="ECO:0007669"/>
    <property type="project" value="TreeGrafter"/>
</dbReference>
<dbReference type="InterPro" id="IPR058649">
    <property type="entry name" value="CzcB_C"/>
</dbReference>
<dbReference type="RefSeq" id="WP_050061964.1">
    <property type="nucleotide sequence ID" value="NZ_JACHEK010000002.1"/>
</dbReference>
<dbReference type="FunFam" id="2.40.30.170:FF:000010">
    <property type="entry name" value="Efflux RND transporter periplasmic adaptor subunit"/>
    <property type="match status" value="1"/>
</dbReference>
<feature type="domain" description="CzcB-like barrel-sandwich hybrid" evidence="6">
    <location>
        <begin position="128"/>
        <end position="278"/>
    </location>
</feature>
<dbReference type="Pfam" id="PF25975">
    <property type="entry name" value="CzcB_C"/>
    <property type="match status" value="1"/>
</dbReference>
<evidence type="ECO:0000259" key="6">
    <source>
        <dbReference type="Pfam" id="PF25973"/>
    </source>
</evidence>
<dbReference type="InterPro" id="IPR006143">
    <property type="entry name" value="RND_pump_MFP"/>
</dbReference>
<comment type="caution">
    <text evidence="8">The sequence shown here is derived from an EMBL/GenBank/DDBJ whole genome shotgun (WGS) entry which is preliminary data.</text>
</comment>
<reference evidence="8 9" key="1">
    <citation type="submission" date="2020-08" db="EMBL/GenBank/DDBJ databases">
        <title>Genomic Encyclopedia of Type Strains, Phase IV (KMG-IV): sequencing the most valuable type-strain genomes for metagenomic binning, comparative biology and taxonomic classification.</title>
        <authorList>
            <person name="Goeker M."/>
        </authorList>
    </citation>
    <scope>NUCLEOTIDE SEQUENCE [LARGE SCALE GENOMIC DNA]</scope>
    <source>
        <strain evidence="8 9">DSM 103733</strain>
    </source>
</reference>
<protein>
    <submittedName>
        <fullName evidence="8">RND family efflux transporter MFP subunit</fullName>
    </submittedName>
</protein>
<name>A0A841JX53_9BACT</name>
<feature type="compositionally biased region" description="Low complexity" evidence="3">
    <location>
        <begin position="53"/>
        <end position="73"/>
    </location>
</feature>
<dbReference type="Gene3D" id="2.40.30.170">
    <property type="match status" value="1"/>
</dbReference>
<dbReference type="OrthoDB" id="9806939at2"/>